<keyword evidence="5" id="KW-1185">Reference proteome</keyword>
<evidence type="ECO:0000313" key="4">
    <source>
        <dbReference type="EMBL" id="TVY36285.1"/>
    </source>
</evidence>
<proteinExistence type="predicted"/>
<evidence type="ECO:0000256" key="3">
    <source>
        <dbReference type="SAM" id="SignalP"/>
    </source>
</evidence>
<accession>A0A8H8U9H4</accession>
<feature type="region of interest" description="Disordered" evidence="1">
    <location>
        <begin position="244"/>
        <end position="283"/>
    </location>
</feature>
<dbReference type="Proteomes" id="UP000443090">
    <property type="component" value="Unassembled WGS sequence"/>
</dbReference>
<sequence>MKFAFAFVFSICWFSRSIIATCYNPDGSEAVDRVAFQPCNQIAGAVSQCCGTNWTGVNPAVANDVCQPNGLCLNSLNDAPLYWRSSCTDKTWQSPFCLKGLCTDFDNGGNSSENVAVLECTDGSWCCGGSNTTCCQENLGIKIPSTLGVTSTSTTSSTLQSSTSIVQSSISVSSTSSAPVQSVTPTSSPSPSPPTPAPANGLAMGAKIGITIAAGFLVVISSLGIWMLHRRHVAAKTASREAQPYLPTSNQGPGVSGIGRGPALSVQQYHKGGFGPRELQGDT</sequence>
<feature type="chain" id="PRO_5034690401" description="Mid2 domain-containing protein" evidence="3">
    <location>
        <begin position="21"/>
        <end position="283"/>
    </location>
</feature>
<gene>
    <name evidence="4" type="ORF">LOCC1_G008608</name>
</gene>
<feature type="compositionally biased region" description="Pro residues" evidence="1">
    <location>
        <begin position="188"/>
        <end position="197"/>
    </location>
</feature>
<name>A0A8H8U9H4_9HELO</name>
<organism evidence="4 5">
    <name type="scientific">Lachnellula occidentalis</name>
    <dbReference type="NCBI Taxonomy" id="215460"/>
    <lineage>
        <taxon>Eukaryota</taxon>
        <taxon>Fungi</taxon>
        <taxon>Dikarya</taxon>
        <taxon>Ascomycota</taxon>
        <taxon>Pezizomycotina</taxon>
        <taxon>Leotiomycetes</taxon>
        <taxon>Helotiales</taxon>
        <taxon>Lachnaceae</taxon>
        <taxon>Lachnellula</taxon>
    </lineage>
</organism>
<evidence type="ECO:0000256" key="1">
    <source>
        <dbReference type="SAM" id="MobiDB-lite"/>
    </source>
</evidence>
<feature type="compositionally biased region" description="Low complexity" evidence="1">
    <location>
        <begin position="176"/>
        <end position="187"/>
    </location>
</feature>
<keyword evidence="3" id="KW-0732">Signal</keyword>
<evidence type="ECO:0000256" key="2">
    <source>
        <dbReference type="SAM" id="Phobius"/>
    </source>
</evidence>
<protein>
    <recommendedName>
        <fullName evidence="6">Mid2 domain-containing protein</fullName>
    </recommendedName>
</protein>
<comment type="caution">
    <text evidence="4">The sequence shown here is derived from an EMBL/GenBank/DDBJ whole genome shotgun (WGS) entry which is preliminary data.</text>
</comment>
<feature type="signal peptide" evidence="3">
    <location>
        <begin position="1"/>
        <end position="20"/>
    </location>
</feature>
<keyword evidence="2" id="KW-0472">Membrane</keyword>
<reference evidence="4 5" key="1">
    <citation type="submission" date="2018-05" db="EMBL/GenBank/DDBJ databases">
        <title>Genome sequencing and assembly of the regulated plant pathogen Lachnellula willkommii and related sister species for the development of diagnostic species identification markers.</title>
        <authorList>
            <person name="Giroux E."/>
            <person name="Bilodeau G."/>
        </authorList>
    </citation>
    <scope>NUCLEOTIDE SEQUENCE [LARGE SCALE GENOMIC DNA]</scope>
    <source>
        <strain evidence="4 5">CBS 160.35</strain>
    </source>
</reference>
<evidence type="ECO:0000313" key="5">
    <source>
        <dbReference type="Proteomes" id="UP000443090"/>
    </source>
</evidence>
<dbReference type="EMBL" id="QGMI01000851">
    <property type="protein sequence ID" value="TVY36285.1"/>
    <property type="molecule type" value="Genomic_DNA"/>
</dbReference>
<dbReference type="AlphaFoldDB" id="A0A8H8U9H4"/>
<feature type="non-terminal residue" evidence="4">
    <location>
        <position position="1"/>
    </location>
</feature>
<feature type="transmembrane region" description="Helical" evidence="2">
    <location>
        <begin position="208"/>
        <end position="228"/>
    </location>
</feature>
<evidence type="ECO:0008006" key="6">
    <source>
        <dbReference type="Google" id="ProtNLM"/>
    </source>
</evidence>
<keyword evidence="2" id="KW-0812">Transmembrane</keyword>
<feature type="region of interest" description="Disordered" evidence="1">
    <location>
        <begin position="176"/>
        <end position="198"/>
    </location>
</feature>
<keyword evidence="2" id="KW-1133">Transmembrane helix</keyword>
<dbReference type="OrthoDB" id="5215637at2759"/>